<feature type="transmembrane region" description="Helical" evidence="2">
    <location>
        <begin position="12"/>
        <end position="36"/>
    </location>
</feature>
<feature type="coiled-coil region" evidence="1">
    <location>
        <begin position="35"/>
        <end position="75"/>
    </location>
</feature>
<dbReference type="AlphaFoldDB" id="A0A4P9UIQ1"/>
<proteinExistence type="predicted"/>
<keyword evidence="2" id="KW-1133">Transmembrane helix</keyword>
<dbReference type="STRING" id="675511.GCA_000341735_02762"/>
<organism evidence="3 4">
    <name type="scientific">Methylotuvimicrobium buryatense</name>
    <name type="common">Methylomicrobium buryatense</name>
    <dbReference type="NCBI Taxonomy" id="95641"/>
    <lineage>
        <taxon>Bacteria</taxon>
        <taxon>Pseudomonadati</taxon>
        <taxon>Pseudomonadota</taxon>
        <taxon>Gammaproteobacteria</taxon>
        <taxon>Methylococcales</taxon>
        <taxon>Methylococcaceae</taxon>
        <taxon>Methylotuvimicrobium</taxon>
    </lineage>
</organism>
<protein>
    <submittedName>
        <fullName evidence="3">Uncharacterized protein</fullName>
    </submittedName>
</protein>
<name>A0A4P9UIQ1_METBY</name>
<sequence>MKSIPPRGDSIFQLSLTEIAFSLIFILLILLGWMYASTDRKYKEVNEKLEKLQTLDTYKDQLENFENQLKEIGANPDEIISKLIENTKIISESVELKSKIDEQDEQLTQLVNIREMLEELKEKSDNDITDKELAAAIELVSNLSEKIPDIKKDEKKNLSEENIKRIQEQALNALELMQYLEKSYFDKFDQSIDREKLQKIARTLIESSDINYARELSDLKGQVAYLQNRLSSGPGRDHPPCWADENTGRIEYLFDIVITQEGLVVDKAWPEHRNSEALDLPRIKNVLGKVVSKGKFINETIEIFNISKKKECRHFVILKNRVNDLTYFNAHRFAVNGIFYTYEPR</sequence>
<reference evidence="4" key="1">
    <citation type="journal article" date="2019" name="J. Bacteriol.">
        <title>A Mutagenic Screen Identifies a TonB-Dependent Receptor Required for the Lanthanide Metal Switch in the Type I Methanotroph 'Methylotuvimicrobium buryatense' 5GB1C.</title>
        <authorList>
            <person name="Groom J.D."/>
            <person name="Ford S.M."/>
            <person name="Pesesky M.W."/>
            <person name="Lidstrom M.E."/>
        </authorList>
    </citation>
    <scope>NUCLEOTIDE SEQUENCE [LARGE SCALE GENOMIC DNA]</scope>
    <source>
        <strain evidence="4">5GB1C</strain>
    </source>
</reference>
<evidence type="ECO:0000256" key="1">
    <source>
        <dbReference type="SAM" id="Coils"/>
    </source>
</evidence>
<keyword evidence="4" id="KW-1185">Reference proteome</keyword>
<dbReference type="Proteomes" id="UP000305881">
    <property type="component" value="Chromosome"/>
</dbReference>
<evidence type="ECO:0000313" key="3">
    <source>
        <dbReference type="EMBL" id="QCW81022.1"/>
    </source>
</evidence>
<keyword evidence="1" id="KW-0175">Coiled coil</keyword>
<dbReference type="KEGG" id="mbur:EQU24_01200"/>
<evidence type="ECO:0000256" key="2">
    <source>
        <dbReference type="SAM" id="Phobius"/>
    </source>
</evidence>
<gene>
    <name evidence="3" type="ORF">EQU24_01200</name>
</gene>
<accession>A0A4P9UIQ1</accession>
<keyword evidence="2" id="KW-0812">Transmembrane</keyword>
<dbReference type="EMBL" id="CP035467">
    <property type="protein sequence ID" value="QCW81022.1"/>
    <property type="molecule type" value="Genomic_DNA"/>
</dbReference>
<evidence type="ECO:0000313" key="4">
    <source>
        <dbReference type="Proteomes" id="UP000305881"/>
    </source>
</evidence>
<dbReference type="RefSeq" id="WP_017841259.1">
    <property type="nucleotide sequence ID" value="NZ_CP035467.1"/>
</dbReference>
<keyword evidence="2" id="KW-0472">Membrane</keyword>
<dbReference type="OrthoDB" id="8964707at2"/>